<evidence type="ECO:0000256" key="1">
    <source>
        <dbReference type="SAM" id="MobiDB-lite"/>
    </source>
</evidence>
<gene>
    <name evidence="2" type="ORF">FWK35_00011188</name>
</gene>
<reference evidence="2 3" key="1">
    <citation type="submission" date="2019-08" db="EMBL/GenBank/DDBJ databases">
        <title>Whole genome of Aphis craccivora.</title>
        <authorList>
            <person name="Voronova N.V."/>
            <person name="Shulinski R.S."/>
            <person name="Bandarenka Y.V."/>
            <person name="Zhorov D.G."/>
            <person name="Warner D."/>
        </authorList>
    </citation>
    <scope>NUCLEOTIDE SEQUENCE [LARGE SCALE GENOMIC DNA]</scope>
    <source>
        <strain evidence="2">180601</strain>
        <tissue evidence="2">Whole Body</tissue>
    </source>
</reference>
<keyword evidence="3" id="KW-1185">Reference proteome</keyword>
<proteinExistence type="predicted"/>
<evidence type="ECO:0000313" key="3">
    <source>
        <dbReference type="Proteomes" id="UP000478052"/>
    </source>
</evidence>
<evidence type="ECO:0000313" key="2">
    <source>
        <dbReference type="EMBL" id="KAF0767918.1"/>
    </source>
</evidence>
<protein>
    <submittedName>
        <fullName evidence="2">Uncharacterized protein</fullName>
    </submittedName>
</protein>
<organism evidence="2 3">
    <name type="scientific">Aphis craccivora</name>
    <name type="common">Cowpea aphid</name>
    <dbReference type="NCBI Taxonomy" id="307492"/>
    <lineage>
        <taxon>Eukaryota</taxon>
        <taxon>Metazoa</taxon>
        <taxon>Ecdysozoa</taxon>
        <taxon>Arthropoda</taxon>
        <taxon>Hexapoda</taxon>
        <taxon>Insecta</taxon>
        <taxon>Pterygota</taxon>
        <taxon>Neoptera</taxon>
        <taxon>Paraneoptera</taxon>
        <taxon>Hemiptera</taxon>
        <taxon>Sternorrhyncha</taxon>
        <taxon>Aphidomorpha</taxon>
        <taxon>Aphidoidea</taxon>
        <taxon>Aphididae</taxon>
        <taxon>Aphidini</taxon>
        <taxon>Aphis</taxon>
        <taxon>Aphis</taxon>
    </lineage>
</organism>
<comment type="caution">
    <text evidence="2">The sequence shown here is derived from an EMBL/GenBank/DDBJ whole genome shotgun (WGS) entry which is preliminary data.</text>
</comment>
<dbReference type="AlphaFoldDB" id="A0A6G0ZBC7"/>
<accession>A0A6G0ZBC7</accession>
<feature type="region of interest" description="Disordered" evidence="1">
    <location>
        <begin position="1"/>
        <end position="33"/>
    </location>
</feature>
<dbReference type="EMBL" id="VUJU01000871">
    <property type="protein sequence ID" value="KAF0767918.1"/>
    <property type="molecule type" value="Genomic_DNA"/>
</dbReference>
<dbReference type="Proteomes" id="UP000478052">
    <property type="component" value="Unassembled WGS sequence"/>
</dbReference>
<sequence length="81" mass="9274">MEADPLCGLSDCSSTSVRSSWSSSAAENSEDEWRHQVDELRWYIDPSLMRNGDTVKHISKYEVSLTKIERKIIENESVNII</sequence>
<dbReference type="OrthoDB" id="6627401at2759"/>
<feature type="compositionally biased region" description="Low complexity" evidence="1">
    <location>
        <begin position="10"/>
        <end position="27"/>
    </location>
</feature>
<name>A0A6G0ZBC7_APHCR</name>